<dbReference type="RefSeq" id="WP_301212774.1">
    <property type="nucleotide sequence ID" value="NZ_JAROCF010000001.1"/>
</dbReference>
<dbReference type="EMBL" id="JAROCF010000001">
    <property type="protein sequence ID" value="MDN4613318.1"/>
    <property type="molecule type" value="Genomic_DNA"/>
</dbReference>
<reference evidence="1" key="1">
    <citation type="submission" date="2023-06" db="EMBL/GenBank/DDBJ databases">
        <title>MT1 and MT2 Draft Genomes of Novel Species.</title>
        <authorList>
            <person name="Venkateswaran K."/>
        </authorList>
    </citation>
    <scope>NUCLEOTIDE SEQUENCE</scope>
    <source>
        <strain evidence="1">F6_8S_P_1B</strain>
    </source>
</reference>
<evidence type="ECO:0000313" key="1">
    <source>
        <dbReference type="EMBL" id="MDN4613318.1"/>
    </source>
</evidence>
<accession>A0ABT8K8K5</accession>
<protein>
    <submittedName>
        <fullName evidence="1">DUF6098 family protein</fullName>
    </submittedName>
</protein>
<proteinExistence type="predicted"/>
<evidence type="ECO:0000313" key="2">
    <source>
        <dbReference type="Proteomes" id="UP001174208"/>
    </source>
</evidence>
<dbReference type="Pfam" id="PF19593">
    <property type="entry name" value="DUF6098"/>
    <property type="match status" value="1"/>
</dbReference>
<dbReference type="InterPro" id="IPR046080">
    <property type="entry name" value="DUF6098"/>
</dbReference>
<organism evidence="1 2">
    <name type="scientific">Leifsonia williamsii</name>
    <dbReference type="NCBI Taxonomy" id="3035919"/>
    <lineage>
        <taxon>Bacteria</taxon>
        <taxon>Bacillati</taxon>
        <taxon>Actinomycetota</taxon>
        <taxon>Actinomycetes</taxon>
        <taxon>Micrococcales</taxon>
        <taxon>Microbacteriaceae</taxon>
        <taxon>Leifsonia</taxon>
    </lineage>
</organism>
<dbReference type="Proteomes" id="UP001174208">
    <property type="component" value="Unassembled WGS sequence"/>
</dbReference>
<sequence length="140" mass="15399">MLYQLSEIERMFDADRPLFVRFSQGYAADIVGGSADPETGLSLPGLAARPLDPEEWWSLPAAEWIARQLARFHRDEAHFAWLLRGTVVARTADGEPLIGDVEVVGRLADGLLDQAARVWRERFDAAVGASEAELVSVAHA</sequence>
<name>A0ABT8K8K5_9MICO</name>
<comment type="caution">
    <text evidence="1">The sequence shown here is derived from an EMBL/GenBank/DDBJ whole genome shotgun (WGS) entry which is preliminary data.</text>
</comment>
<gene>
    <name evidence="1" type="ORF">P5G50_02530</name>
</gene>
<keyword evidence="2" id="KW-1185">Reference proteome</keyword>